<sequence>MKNIAPSFPRTRMRRLRRSEGLRALVMETRLTPSDLIQGVILREDDDPADIPAMGGLRRLTIGESVELAQRCVNINLAGLALFPFTKSGDRDEGGTLAFDEDNLMCRAARAIKAAVPEAVLIADVALDPYTDHGHDGLMGEDGTILNDPTVDALIRQANVLAGAGFDVVAPSDMMDGRIGAIRDGLDAEGFEDVAILSYAVKYASAFYGPYRDAVGSRGALKGDKRTYQMNPANGDEGLREAALDVSEGADMLMIKPGLPYLDMVRRVKDAFGMPTVAFHVSGEYAMLNAAAEAGAMDFDAGLMESLLCFKRAGADAVITYGAEHAAKLLDG</sequence>
<dbReference type="UniPathway" id="UPA00251">
    <property type="reaction ID" value="UER00318"/>
</dbReference>
<comment type="similarity">
    <text evidence="2 12">Belongs to the ALAD family.</text>
</comment>
<evidence type="ECO:0000256" key="10">
    <source>
        <dbReference type="PIRSR" id="PIRSR001415-5"/>
    </source>
</evidence>
<dbReference type="EMBL" id="JABFCX010000003">
    <property type="protein sequence ID" value="NNU17182.1"/>
    <property type="molecule type" value="Genomic_DNA"/>
</dbReference>
<keyword evidence="7 11" id="KW-0627">Porphyrin biosynthesis</keyword>
<organism evidence="13 14">
    <name type="scientific">Parvularcula mediterranea</name>
    <dbReference type="NCBI Taxonomy" id="2732508"/>
    <lineage>
        <taxon>Bacteria</taxon>
        <taxon>Pseudomonadati</taxon>
        <taxon>Pseudomonadota</taxon>
        <taxon>Alphaproteobacteria</taxon>
        <taxon>Parvularculales</taxon>
        <taxon>Parvularculaceae</taxon>
        <taxon>Parvularcula</taxon>
    </lineage>
</organism>
<dbReference type="EC" id="4.2.1.24" evidence="3 11"/>
<feature type="binding site" evidence="10">
    <location>
        <position position="241"/>
    </location>
    <ligand>
        <name>Mg(2+)</name>
        <dbReference type="ChEBI" id="CHEBI:18420"/>
    </ligand>
</feature>
<dbReference type="InterPro" id="IPR013785">
    <property type="entry name" value="Aldolase_TIM"/>
</dbReference>
<keyword evidence="5" id="KW-0350">Heme biosynthesis</keyword>
<feature type="active site" description="Schiff-base intermediate with substrate" evidence="9">
    <location>
        <position position="202"/>
    </location>
</feature>
<protein>
    <recommendedName>
        <fullName evidence="4 11">Delta-aminolevulinic acid dehydratase</fullName>
        <ecNumber evidence="3 11">4.2.1.24</ecNumber>
    </recommendedName>
</protein>
<dbReference type="RefSeq" id="WP_173200366.1">
    <property type="nucleotide sequence ID" value="NZ_JABFCX010000003.1"/>
</dbReference>
<evidence type="ECO:0000256" key="8">
    <source>
        <dbReference type="ARBA" id="ARBA00047651"/>
    </source>
</evidence>
<dbReference type="PANTHER" id="PTHR11458">
    <property type="entry name" value="DELTA-AMINOLEVULINIC ACID DEHYDRATASE"/>
    <property type="match status" value="1"/>
</dbReference>
<dbReference type="PIRSF" id="PIRSF001415">
    <property type="entry name" value="Porphbilin_synth"/>
    <property type="match status" value="1"/>
</dbReference>
<dbReference type="Proteomes" id="UP000536835">
    <property type="component" value="Unassembled WGS sequence"/>
</dbReference>
<reference evidence="13 14" key="1">
    <citation type="submission" date="2020-05" db="EMBL/GenBank/DDBJ databases">
        <title>Parvularcula mediterraneae sp. nov., isolated from polypropylene straw from shallow seawater of the seashore of Laganas in Zakynthos island, Greece.</title>
        <authorList>
            <person name="Szabo I."/>
            <person name="Al-Omari J."/>
            <person name="Rado J."/>
            <person name="Szerdahelyi G.S."/>
        </authorList>
    </citation>
    <scope>NUCLEOTIDE SEQUENCE [LARGE SCALE GENOMIC DNA]</scope>
    <source>
        <strain evidence="13 14">ZS-1/3</strain>
    </source>
</reference>
<dbReference type="PANTHER" id="PTHR11458:SF0">
    <property type="entry name" value="DELTA-AMINOLEVULINIC ACID DEHYDRATASE"/>
    <property type="match status" value="1"/>
</dbReference>
<keyword evidence="6 11" id="KW-0456">Lyase</keyword>
<dbReference type="SMART" id="SM01004">
    <property type="entry name" value="ALAD"/>
    <property type="match status" value="1"/>
</dbReference>
<comment type="pathway">
    <text evidence="1">Porphyrin-containing compound metabolism; protoporphyrin-IX biosynthesis; coproporphyrinogen-III from 5-aminolevulinate: step 1/4.</text>
</comment>
<evidence type="ECO:0000256" key="1">
    <source>
        <dbReference type="ARBA" id="ARBA00004694"/>
    </source>
</evidence>
<feature type="active site" description="Schiff-base intermediate with substrate" evidence="9">
    <location>
        <position position="256"/>
    </location>
</feature>
<gene>
    <name evidence="13" type="primary">hemB</name>
    <name evidence="13" type="ORF">HK107_12695</name>
</gene>
<evidence type="ECO:0000256" key="5">
    <source>
        <dbReference type="ARBA" id="ARBA00023133"/>
    </source>
</evidence>
<dbReference type="GO" id="GO:0008270">
    <property type="term" value="F:zinc ion binding"/>
    <property type="evidence" value="ECO:0007669"/>
    <property type="project" value="TreeGrafter"/>
</dbReference>
<evidence type="ECO:0000256" key="9">
    <source>
        <dbReference type="PIRSR" id="PIRSR001415-1"/>
    </source>
</evidence>
<dbReference type="GO" id="GO:0004655">
    <property type="term" value="F:porphobilinogen synthase activity"/>
    <property type="evidence" value="ECO:0007669"/>
    <property type="project" value="UniProtKB-EC"/>
</dbReference>
<evidence type="ECO:0000256" key="7">
    <source>
        <dbReference type="ARBA" id="ARBA00023244"/>
    </source>
</evidence>
<dbReference type="AlphaFoldDB" id="A0A7Y3W6B8"/>
<comment type="subunit">
    <text evidence="11">Homooctamer.</text>
</comment>
<evidence type="ECO:0000256" key="6">
    <source>
        <dbReference type="ARBA" id="ARBA00023239"/>
    </source>
</evidence>
<dbReference type="PROSITE" id="PS00169">
    <property type="entry name" value="D_ALA_DEHYDRATASE"/>
    <property type="match status" value="1"/>
</dbReference>
<evidence type="ECO:0000256" key="2">
    <source>
        <dbReference type="ARBA" id="ARBA00008055"/>
    </source>
</evidence>
<proteinExistence type="inferred from homology"/>
<keyword evidence="10" id="KW-0479">Metal-binding</keyword>
<evidence type="ECO:0000256" key="3">
    <source>
        <dbReference type="ARBA" id="ARBA00012053"/>
    </source>
</evidence>
<dbReference type="Pfam" id="PF00490">
    <property type="entry name" value="ALAD"/>
    <property type="match status" value="1"/>
</dbReference>
<dbReference type="InterPro" id="IPR001731">
    <property type="entry name" value="ALAD"/>
</dbReference>
<dbReference type="NCBIfam" id="NF006762">
    <property type="entry name" value="PRK09283.1"/>
    <property type="match status" value="1"/>
</dbReference>
<evidence type="ECO:0000256" key="11">
    <source>
        <dbReference type="RuleBase" id="RU000515"/>
    </source>
</evidence>
<keyword evidence="10" id="KW-0460">Magnesium</keyword>
<dbReference type="PRINTS" id="PR00144">
    <property type="entry name" value="DALDHYDRTASE"/>
</dbReference>
<evidence type="ECO:0000256" key="12">
    <source>
        <dbReference type="RuleBase" id="RU004161"/>
    </source>
</evidence>
<dbReference type="Gene3D" id="3.20.20.70">
    <property type="entry name" value="Aldolase class I"/>
    <property type="match status" value="1"/>
</dbReference>
<name>A0A7Y3W6B8_9PROT</name>
<evidence type="ECO:0000313" key="14">
    <source>
        <dbReference type="Proteomes" id="UP000536835"/>
    </source>
</evidence>
<keyword evidence="14" id="KW-1185">Reference proteome</keyword>
<comment type="catalytic activity">
    <reaction evidence="8 11">
        <text>2 5-aminolevulinate = porphobilinogen + 2 H2O + H(+)</text>
        <dbReference type="Rhea" id="RHEA:24064"/>
        <dbReference type="ChEBI" id="CHEBI:15377"/>
        <dbReference type="ChEBI" id="CHEBI:15378"/>
        <dbReference type="ChEBI" id="CHEBI:58126"/>
        <dbReference type="ChEBI" id="CHEBI:356416"/>
        <dbReference type="EC" id="4.2.1.24"/>
    </reaction>
</comment>
<comment type="caution">
    <text evidence="13">The sequence shown here is derived from an EMBL/GenBank/DDBJ whole genome shotgun (WGS) entry which is preliminary data.</text>
</comment>
<dbReference type="SUPFAM" id="SSF51569">
    <property type="entry name" value="Aldolase"/>
    <property type="match status" value="1"/>
</dbReference>
<accession>A0A7Y3W6B8</accession>
<dbReference type="InterPro" id="IPR030656">
    <property type="entry name" value="ALAD_AS"/>
</dbReference>
<evidence type="ECO:0000313" key="13">
    <source>
        <dbReference type="EMBL" id="NNU17182.1"/>
    </source>
</evidence>
<evidence type="ECO:0000256" key="4">
    <source>
        <dbReference type="ARBA" id="ARBA00020771"/>
    </source>
</evidence>
<dbReference type="GO" id="GO:0006782">
    <property type="term" value="P:protoporphyrinogen IX biosynthetic process"/>
    <property type="evidence" value="ECO:0007669"/>
    <property type="project" value="UniProtKB-UniPathway"/>
</dbReference>
<dbReference type="FunFam" id="3.20.20.70:FF:000019">
    <property type="entry name" value="Delta-aminolevulinic acid dehydratase"/>
    <property type="match status" value="1"/>
</dbReference>
<dbReference type="GO" id="GO:0005829">
    <property type="term" value="C:cytosol"/>
    <property type="evidence" value="ECO:0007669"/>
    <property type="project" value="TreeGrafter"/>
</dbReference>